<dbReference type="Gene3D" id="3.60.10.10">
    <property type="entry name" value="Endonuclease/exonuclease/phosphatase"/>
    <property type="match status" value="1"/>
</dbReference>
<keyword evidence="3" id="KW-1185">Reference proteome</keyword>
<dbReference type="InterPro" id="IPR036691">
    <property type="entry name" value="Endo/exonu/phosph_ase_sf"/>
</dbReference>
<dbReference type="OrthoDB" id="1752219at2759"/>
<evidence type="ECO:0000313" key="3">
    <source>
        <dbReference type="Proteomes" id="UP001153076"/>
    </source>
</evidence>
<dbReference type="PANTHER" id="PTHR35218">
    <property type="entry name" value="RNASE H DOMAIN-CONTAINING PROTEIN"/>
    <property type="match status" value="1"/>
</dbReference>
<protein>
    <recommendedName>
        <fullName evidence="1">Reverse transcriptase zinc-binding domain-containing protein</fullName>
    </recommendedName>
</protein>
<dbReference type="Pfam" id="PF13966">
    <property type="entry name" value="zf-RVT"/>
    <property type="match status" value="1"/>
</dbReference>
<dbReference type="InterPro" id="IPR026960">
    <property type="entry name" value="RVT-Znf"/>
</dbReference>
<dbReference type="AlphaFoldDB" id="A0A9Q1GK52"/>
<name>A0A9Q1GK52_9CARY</name>
<dbReference type="PANTHER" id="PTHR35218:SF9">
    <property type="entry name" value="ENDONUCLEASE_EXONUCLEASE_PHOSPHATASE DOMAIN-CONTAINING PROTEIN"/>
    <property type="match status" value="1"/>
</dbReference>
<dbReference type="Proteomes" id="UP001153076">
    <property type="component" value="Unassembled WGS sequence"/>
</dbReference>
<dbReference type="EMBL" id="JAKOGI010003337">
    <property type="protein sequence ID" value="KAJ8420570.1"/>
    <property type="molecule type" value="Genomic_DNA"/>
</dbReference>
<dbReference type="SUPFAM" id="SSF56219">
    <property type="entry name" value="DNase I-like"/>
    <property type="match status" value="1"/>
</dbReference>
<evidence type="ECO:0000313" key="2">
    <source>
        <dbReference type="EMBL" id="KAJ8420570.1"/>
    </source>
</evidence>
<feature type="domain" description="Reverse transcriptase zinc-binding" evidence="1">
    <location>
        <begin position="199"/>
        <end position="285"/>
    </location>
</feature>
<gene>
    <name evidence="2" type="ORF">Cgig2_025917</name>
</gene>
<accession>A0A9Q1GK52</accession>
<reference evidence="2" key="1">
    <citation type="submission" date="2022-04" db="EMBL/GenBank/DDBJ databases">
        <title>Carnegiea gigantea Genome sequencing and assembly v2.</title>
        <authorList>
            <person name="Copetti D."/>
            <person name="Sanderson M.J."/>
            <person name="Burquez A."/>
            <person name="Wojciechowski M.F."/>
        </authorList>
    </citation>
    <scope>NUCLEOTIDE SEQUENCE</scope>
    <source>
        <strain evidence="2">SGP5-SGP5p</strain>
        <tissue evidence="2">Aerial part</tissue>
    </source>
</reference>
<organism evidence="2 3">
    <name type="scientific">Carnegiea gigantea</name>
    <dbReference type="NCBI Taxonomy" id="171969"/>
    <lineage>
        <taxon>Eukaryota</taxon>
        <taxon>Viridiplantae</taxon>
        <taxon>Streptophyta</taxon>
        <taxon>Embryophyta</taxon>
        <taxon>Tracheophyta</taxon>
        <taxon>Spermatophyta</taxon>
        <taxon>Magnoliopsida</taxon>
        <taxon>eudicotyledons</taxon>
        <taxon>Gunneridae</taxon>
        <taxon>Pentapetalae</taxon>
        <taxon>Caryophyllales</taxon>
        <taxon>Cactineae</taxon>
        <taxon>Cactaceae</taxon>
        <taxon>Cactoideae</taxon>
        <taxon>Echinocereeae</taxon>
        <taxon>Carnegiea</taxon>
    </lineage>
</organism>
<evidence type="ECO:0000259" key="1">
    <source>
        <dbReference type="Pfam" id="PF13966"/>
    </source>
</evidence>
<proteinExistence type="predicted"/>
<comment type="caution">
    <text evidence="2">The sequence shown here is derived from an EMBL/GenBank/DDBJ whole genome shotgun (WGS) entry which is preliminary data.</text>
</comment>
<sequence length="330" mass="38277">MEVTKEGSRSWFFTAIYASLHEHLREYLWTQLHHFAQANREPWLLACDFNKTISLAERNHGGQDMERRCLKFRYWVENNGLIDLGFSGPNFTWSRGIMANKDALQRNIGHAVGDGTRTFFWRDIWATHKPLLEDSTSSVPQTSLTLTVADYCDQDRGWRWNDLRAYLQEDTLAKIASFEILEEGTEDRSFSLASSSRTFSLKSALSTLQQIQTPQPSDSWKWVWRLWVPQRVRMFVWLALQDKLLTNVNRVQRGLASDMRCLACDADTEDLDHILQKCPMAVSLWQALSTHSWRCVGNALDLKSWMLANANSKGSPTDWNTKFTLTLWYL</sequence>